<feature type="domain" description="Glycosyltransferase 2-like" evidence="2">
    <location>
        <begin position="8"/>
        <end position="126"/>
    </location>
</feature>
<dbReference type="PANTHER" id="PTHR22916">
    <property type="entry name" value="GLYCOSYLTRANSFERASE"/>
    <property type="match status" value="1"/>
</dbReference>
<dbReference type="Gene3D" id="3.90.550.10">
    <property type="entry name" value="Spore Coat Polysaccharide Biosynthesis Protein SpsA, Chain A"/>
    <property type="match status" value="1"/>
</dbReference>
<dbReference type="GO" id="GO:0016758">
    <property type="term" value="F:hexosyltransferase activity"/>
    <property type="evidence" value="ECO:0007669"/>
    <property type="project" value="UniProtKB-ARBA"/>
</dbReference>
<feature type="transmembrane region" description="Helical" evidence="1">
    <location>
        <begin position="263"/>
        <end position="279"/>
    </location>
</feature>
<dbReference type="Proteomes" id="UP000186549">
    <property type="component" value="Unassembled WGS sequence"/>
</dbReference>
<gene>
    <name evidence="3" type="ORF">BHV79_01230</name>
</gene>
<dbReference type="InterPro" id="IPR029044">
    <property type="entry name" value="Nucleotide-diphossugar_trans"/>
</dbReference>
<dbReference type="EMBL" id="MNQU01000026">
    <property type="protein sequence ID" value="OKZ40002.1"/>
    <property type="molecule type" value="Genomic_DNA"/>
</dbReference>
<keyword evidence="3" id="KW-0808">Transferase</keyword>
<organism evidence="3 4">
    <name type="scientific">Bacteroides uniformis</name>
    <dbReference type="NCBI Taxonomy" id="820"/>
    <lineage>
        <taxon>Bacteria</taxon>
        <taxon>Pseudomonadati</taxon>
        <taxon>Bacteroidota</taxon>
        <taxon>Bacteroidia</taxon>
        <taxon>Bacteroidales</taxon>
        <taxon>Bacteroidaceae</taxon>
        <taxon>Bacteroides</taxon>
    </lineage>
</organism>
<keyword evidence="1" id="KW-1133">Transmembrane helix</keyword>
<comment type="caution">
    <text evidence="3">The sequence shown here is derived from an EMBL/GenBank/DDBJ whole genome shotgun (WGS) entry which is preliminary data.</text>
</comment>
<reference evidence="3 4" key="1">
    <citation type="journal article" date="2016" name="Nat. Biotechnol.">
        <title>Measurement of bacterial replication rates in microbial communities.</title>
        <authorList>
            <person name="Brown C.T."/>
            <person name="Olm M.R."/>
            <person name="Thomas B.C."/>
            <person name="Banfield J.F."/>
        </authorList>
    </citation>
    <scope>NUCLEOTIDE SEQUENCE [LARGE SCALE GENOMIC DNA]</scope>
    <source>
        <strain evidence="3">45_41</strain>
    </source>
</reference>
<protein>
    <submittedName>
        <fullName evidence="3">Glycosyl transferase</fullName>
    </submittedName>
</protein>
<keyword evidence="1" id="KW-0812">Transmembrane</keyword>
<sequence>MEIEINYSFIIPHRNVPHLLQRCIDSIPKRDDIQIIIVDDNSDPKIVNFECFPGLNEKCVEVYFTKEGKGAGYARNIGLTYAKGKWFLFPDADDHYTTDLMNVLDKYVNSNYDIIYFACDHIIEKTMEHCDNIISIQIKSYLEGHKDMINNIRYYLWAPWNKMIKKELICEDVEFEEIEKGNDALFSVRVGYRSTNIKVIKNKIYVYYTREGNISTSKLTFDKMYSLFTSRYRIYQYLCYGKIRRYNTALWSCFRLALNNRDILFAIFFVLSIPLYRFNPVKEKKKAYSMFLIDNK</sequence>
<name>A0A1Q6IGS6_BACUN</name>
<evidence type="ECO:0000256" key="1">
    <source>
        <dbReference type="SAM" id="Phobius"/>
    </source>
</evidence>
<dbReference type="AlphaFoldDB" id="A0A1Q6IGS6"/>
<keyword evidence="1" id="KW-0472">Membrane</keyword>
<dbReference type="Pfam" id="PF00535">
    <property type="entry name" value="Glycos_transf_2"/>
    <property type="match status" value="1"/>
</dbReference>
<evidence type="ECO:0000313" key="4">
    <source>
        <dbReference type="Proteomes" id="UP000186549"/>
    </source>
</evidence>
<dbReference type="InterPro" id="IPR001173">
    <property type="entry name" value="Glyco_trans_2-like"/>
</dbReference>
<dbReference type="SUPFAM" id="SSF53448">
    <property type="entry name" value="Nucleotide-diphospho-sugar transferases"/>
    <property type="match status" value="1"/>
</dbReference>
<proteinExistence type="predicted"/>
<dbReference type="CDD" id="cd00761">
    <property type="entry name" value="Glyco_tranf_GTA_type"/>
    <property type="match status" value="1"/>
</dbReference>
<evidence type="ECO:0000259" key="2">
    <source>
        <dbReference type="Pfam" id="PF00535"/>
    </source>
</evidence>
<evidence type="ECO:0000313" key="3">
    <source>
        <dbReference type="EMBL" id="OKZ40002.1"/>
    </source>
</evidence>
<dbReference type="PANTHER" id="PTHR22916:SF3">
    <property type="entry name" value="UDP-GLCNAC:BETAGAL BETA-1,3-N-ACETYLGLUCOSAMINYLTRANSFERASE-LIKE PROTEIN 1"/>
    <property type="match status" value="1"/>
</dbReference>
<accession>A0A1Q6IGS6</accession>